<protein>
    <submittedName>
        <fullName evidence="2">DUF1295 domain-containing protein</fullName>
    </submittedName>
</protein>
<dbReference type="EMBL" id="WUEK01000011">
    <property type="protein sequence ID" value="MXG91238.1"/>
    <property type="molecule type" value="Genomic_DNA"/>
</dbReference>
<dbReference type="GO" id="GO:0016020">
    <property type="term" value="C:membrane"/>
    <property type="evidence" value="ECO:0007669"/>
    <property type="project" value="TreeGrafter"/>
</dbReference>
<feature type="transmembrane region" description="Helical" evidence="1">
    <location>
        <begin position="77"/>
        <end position="95"/>
    </location>
</feature>
<evidence type="ECO:0000313" key="3">
    <source>
        <dbReference type="Proteomes" id="UP000473325"/>
    </source>
</evidence>
<reference evidence="2 3" key="1">
    <citation type="submission" date="2019-12" db="EMBL/GenBank/DDBJ databases">
        <authorList>
            <person name="Kun Z."/>
        </authorList>
    </citation>
    <scope>NUCLEOTIDE SEQUENCE [LARGE SCALE GENOMIC DNA]</scope>
    <source>
        <strain evidence="2 3">YIM 123512</strain>
    </source>
</reference>
<keyword evidence="3" id="KW-1185">Reference proteome</keyword>
<dbReference type="AlphaFoldDB" id="A0A6L7EZL8"/>
<keyword evidence="1" id="KW-0812">Transmembrane</keyword>
<name>A0A6L7EZL8_9ACTN</name>
<keyword evidence="1" id="KW-1133">Transmembrane helix</keyword>
<dbReference type="InterPro" id="IPR010721">
    <property type="entry name" value="UstE-like"/>
</dbReference>
<feature type="transmembrane region" description="Helical" evidence="1">
    <location>
        <begin position="133"/>
        <end position="152"/>
    </location>
</feature>
<proteinExistence type="predicted"/>
<comment type="caution">
    <text evidence="2">The sequence shown here is derived from an EMBL/GenBank/DDBJ whole genome shotgun (WGS) entry which is preliminary data.</text>
</comment>
<evidence type="ECO:0000256" key="1">
    <source>
        <dbReference type="SAM" id="Phobius"/>
    </source>
</evidence>
<feature type="transmembrane region" description="Helical" evidence="1">
    <location>
        <begin position="211"/>
        <end position="229"/>
    </location>
</feature>
<feature type="transmembrane region" description="Helical" evidence="1">
    <location>
        <begin position="158"/>
        <end position="178"/>
    </location>
</feature>
<dbReference type="PANTHER" id="PTHR32251">
    <property type="entry name" value="3-OXO-5-ALPHA-STEROID 4-DEHYDROGENASE"/>
    <property type="match status" value="1"/>
</dbReference>
<evidence type="ECO:0000313" key="2">
    <source>
        <dbReference type="EMBL" id="MXG91238.1"/>
    </source>
</evidence>
<dbReference type="PROSITE" id="PS50244">
    <property type="entry name" value="S5A_REDUCTASE"/>
    <property type="match status" value="1"/>
</dbReference>
<feature type="transmembrane region" description="Helical" evidence="1">
    <location>
        <begin position="50"/>
        <end position="71"/>
    </location>
</feature>
<dbReference type="Gene3D" id="1.20.120.1630">
    <property type="match status" value="1"/>
</dbReference>
<sequence length="285" mass="31192">MLGFRHPPDPGTGEHVNVVIVLVAGLLAVVAGMTAAAVRAKQLDKVAVVDIAWGAGFVLVALVTAVVATVLDDGTGWRRWLLVVMVAVWGLRLAWHVRGRAIDDHQGKEDPRYAEMLGGPPSEVGMGTVVRRVFAVQGVVQWLVAGPVMVGVVLGVEWWPVVVLGVLVWATGLFFEAVGDRQLAAYKKQPKEQRPQVMDQGLWRYTRHPNYFGDATVWWGLWLVGGLASGWVAGLATIVCPVAMTFFIYQVTGAKLLEKTMMQRPGYPEYARRTSIFFPLPPKKA</sequence>
<dbReference type="Proteomes" id="UP000473325">
    <property type="component" value="Unassembled WGS sequence"/>
</dbReference>
<keyword evidence="1" id="KW-0472">Membrane</keyword>
<dbReference type="Pfam" id="PF06966">
    <property type="entry name" value="DUF1295"/>
    <property type="match status" value="1"/>
</dbReference>
<dbReference type="PANTHER" id="PTHR32251:SF17">
    <property type="entry name" value="STEROID 5-ALPHA REDUCTASE C-TERMINAL DOMAIN-CONTAINING PROTEIN"/>
    <property type="match status" value="1"/>
</dbReference>
<organism evidence="2 3">
    <name type="scientific">Nocardioides flavescens</name>
    <dbReference type="NCBI Taxonomy" id="2691959"/>
    <lineage>
        <taxon>Bacteria</taxon>
        <taxon>Bacillati</taxon>
        <taxon>Actinomycetota</taxon>
        <taxon>Actinomycetes</taxon>
        <taxon>Propionibacteriales</taxon>
        <taxon>Nocardioidaceae</taxon>
        <taxon>Nocardioides</taxon>
    </lineage>
</organism>
<accession>A0A6L7EZL8</accession>
<feature type="transmembrane region" description="Helical" evidence="1">
    <location>
        <begin position="16"/>
        <end position="38"/>
    </location>
</feature>
<gene>
    <name evidence="2" type="ORF">GRQ65_16945</name>
</gene>